<reference evidence="10 11" key="2">
    <citation type="journal article" date="2015" name="Eukaryot. Cell">
        <title>Asexual propagation of a virulent clone complex in a human and feline outbreak of sporotrichosis.</title>
        <authorList>
            <person name="Teixeira Mde M."/>
            <person name="Rodrigues A.M."/>
            <person name="Tsui C.K."/>
            <person name="de Almeida L.G."/>
            <person name="Van Diepeningen A.D."/>
            <person name="van den Ende B.G."/>
            <person name="Fernandes G.F."/>
            <person name="Kano R."/>
            <person name="Hamelin R.C."/>
            <person name="Lopes-Bezerra L.M."/>
            <person name="Vasconcelos A.T."/>
            <person name="de Hoog S."/>
            <person name="de Camargo Z.P."/>
            <person name="Felipe M.S."/>
        </authorList>
    </citation>
    <scope>NUCLEOTIDE SEQUENCE [LARGE SCALE GENOMIC DNA]</scope>
    <source>
        <strain evidence="10 11">1099-18</strain>
    </source>
</reference>
<evidence type="ECO:0000256" key="8">
    <source>
        <dbReference type="RuleBase" id="RU365091"/>
    </source>
</evidence>
<dbReference type="PANTHER" id="PTHR43353:SF5">
    <property type="entry name" value="SUCCINATE-SEMIALDEHYDE DEHYDROGENASE, MITOCHONDRIAL"/>
    <property type="match status" value="1"/>
</dbReference>
<dbReference type="InterPro" id="IPR016162">
    <property type="entry name" value="Ald_DH_N"/>
</dbReference>
<dbReference type="GO" id="GO:0004777">
    <property type="term" value="F:succinate-semialdehyde dehydrogenase (NAD+) activity"/>
    <property type="evidence" value="ECO:0007669"/>
    <property type="project" value="UniProtKB-UniRule"/>
</dbReference>
<protein>
    <recommendedName>
        <fullName evidence="8">Succinate-semialdehyde dehydrogenase</fullName>
        <ecNumber evidence="8">1.2.1.16</ecNumber>
    </recommendedName>
</protein>
<dbReference type="InterPro" id="IPR016163">
    <property type="entry name" value="Ald_DH_C"/>
</dbReference>
<proteinExistence type="inferred from homology"/>
<dbReference type="InterPro" id="IPR016161">
    <property type="entry name" value="Ald_DH/histidinol_DH"/>
</dbReference>
<dbReference type="RefSeq" id="XP_016586667.1">
    <property type="nucleotide sequence ID" value="XM_016727240.1"/>
</dbReference>
<dbReference type="EC" id="1.2.1.16" evidence="8"/>
<dbReference type="SUPFAM" id="SSF53720">
    <property type="entry name" value="ALDH-like"/>
    <property type="match status" value="1"/>
</dbReference>
<dbReference type="VEuPathDB" id="FungiDB:SPSK_00265"/>
<evidence type="ECO:0000259" key="9">
    <source>
        <dbReference type="Pfam" id="PF00171"/>
    </source>
</evidence>
<evidence type="ECO:0000256" key="5">
    <source>
        <dbReference type="ARBA" id="ARBA00052698"/>
    </source>
</evidence>
<evidence type="ECO:0000256" key="3">
    <source>
        <dbReference type="ARBA" id="ARBA00023002"/>
    </source>
</evidence>
<dbReference type="NCBIfam" id="TIGR01780">
    <property type="entry name" value="SSADH"/>
    <property type="match status" value="1"/>
</dbReference>
<evidence type="ECO:0000256" key="2">
    <source>
        <dbReference type="ARBA" id="ARBA00009986"/>
    </source>
</evidence>
<dbReference type="PANTHER" id="PTHR43353">
    <property type="entry name" value="SUCCINATE-SEMIALDEHYDE DEHYDROGENASE, MITOCHONDRIAL"/>
    <property type="match status" value="1"/>
</dbReference>
<feature type="active site" evidence="6">
    <location>
        <position position="279"/>
    </location>
</feature>
<dbReference type="FunFam" id="3.40.309.10:FF:000004">
    <property type="entry name" value="Succinate-semialdehyde dehydrogenase I"/>
    <property type="match status" value="1"/>
</dbReference>
<keyword evidence="3 7" id="KW-0560">Oxidoreductase</keyword>
<dbReference type="InterPro" id="IPR016160">
    <property type="entry name" value="Ald_DH_CS_CYS"/>
</dbReference>
<dbReference type="Gene3D" id="3.40.309.10">
    <property type="entry name" value="Aldehyde Dehydrogenase, Chain A, domain 2"/>
    <property type="match status" value="1"/>
</dbReference>
<dbReference type="PROSITE" id="PS00070">
    <property type="entry name" value="ALDEHYDE_DEHYDR_CYS"/>
    <property type="match status" value="1"/>
</dbReference>
<evidence type="ECO:0000256" key="1">
    <source>
        <dbReference type="ARBA" id="ARBA00005176"/>
    </source>
</evidence>
<dbReference type="EMBL" id="AXCR01000008">
    <property type="protein sequence ID" value="KJR83991.1"/>
    <property type="molecule type" value="Genomic_DNA"/>
</dbReference>
<accession>A0A0F2M752</accession>
<sequence>MASHPILSKACGHFSMLNDASLFIEKGHMDGTWVTAASGASFDVVNPANDQILGACPDFSVAEANRAIDAAAKAFPAFRDTAPRERARLLRRWYDLVMAHADDLALLLTLENGKPLAEARGEVVYAASFLEWFSEEAPRAYGDTVPAANRPGARQVLTVREPVGVCVLITPWNFPAAMITRKAAAALAAGCTAVIKPAGETPFTANALVELARRAGVPRGVLNVVTASAAQTPAVGAALTSSPRVHKVSFTGSTAVGKLLMQQCAGNTPGSTLKKVSLELGGNAPFIVFDDADLEAAVEGALFSKFRATGQTCVCANRLYIQAGVYDWFAARLAERVRGEFVVGDGAVAGTTHGPLIHARAAAKAEAHVLDAVKKGAKVLVGGTARGKTASFVQPTVLADVTSDMQIASEETFGPVAGLFRFTTEAEVLDLANSTEFGLAAYVFSQDVHRAWRVARALDAGMVGLNTGVISDAAAPFGGVKSSGFGREGSKYGIEEYMTVKTITLGAERVKSRL</sequence>
<gene>
    <name evidence="10" type="ORF">SPSK_00265</name>
</gene>
<comment type="similarity">
    <text evidence="2 7">Belongs to the aldehyde dehydrogenase family.</text>
</comment>
<evidence type="ECO:0000256" key="7">
    <source>
        <dbReference type="RuleBase" id="RU003345"/>
    </source>
</evidence>
<dbReference type="Gene3D" id="3.40.605.10">
    <property type="entry name" value="Aldehyde Dehydrogenase, Chain A, domain 1"/>
    <property type="match status" value="1"/>
</dbReference>
<dbReference type="CDD" id="cd07103">
    <property type="entry name" value="ALDH_F5_SSADH_GabD"/>
    <property type="match status" value="1"/>
</dbReference>
<comment type="caution">
    <text evidence="10">The sequence shown here is derived from an EMBL/GenBank/DDBJ whole genome shotgun (WGS) entry which is preliminary data.</text>
</comment>
<dbReference type="KEGG" id="ssck:SPSK_00265"/>
<dbReference type="GeneID" id="27662517"/>
<dbReference type="AlphaFoldDB" id="A0A0F2M752"/>
<dbReference type="InterPro" id="IPR029510">
    <property type="entry name" value="Ald_DH_CS_GLU"/>
</dbReference>
<dbReference type="PROSITE" id="PS00687">
    <property type="entry name" value="ALDEHYDE_DEHYDR_GLU"/>
    <property type="match status" value="1"/>
</dbReference>
<comment type="catalytic activity">
    <reaction evidence="5 8">
        <text>succinate semialdehyde + NAD(+) + H2O = succinate + NADH + 2 H(+)</text>
        <dbReference type="Rhea" id="RHEA:13217"/>
        <dbReference type="ChEBI" id="CHEBI:15377"/>
        <dbReference type="ChEBI" id="CHEBI:15378"/>
        <dbReference type="ChEBI" id="CHEBI:30031"/>
        <dbReference type="ChEBI" id="CHEBI:57540"/>
        <dbReference type="ChEBI" id="CHEBI:57706"/>
        <dbReference type="ChEBI" id="CHEBI:57945"/>
        <dbReference type="EC" id="1.2.1.16"/>
    </reaction>
</comment>
<dbReference type="Pfam" id="PF00171">
    <property type="entry name" value="Aldedh"/>
    <property type="match status" value="1"/>
</dbReference>
<evidence type="ECO:0000313" key="10">
    <source>
        <dbReference type="EMBL" id="KJR83991.1"/>
    </source>
</evidence>
<dbReference type="InterPro" id="IPR050740">
    <property type="entry name" value="Aldehyde_DH_Superfamily"/>
</dbReference>
<evidence type="ECO:0000256" key="4">
    <source>
        <dbReference type="ARBA" id="ARBA00050387"/>
    </source>
</evidence>
<feature type="domain" description="Aldehyde dehydrogenase" evidence="9">
    <location>
        <begin position="33"/>
        <end position="503"/>
    </location>
</feature>
<dbReference type="FunFam" id="3.40.605.10:FF:000005">
    <property type="entry name" value="Succinate-semialdehyde dehydrogenase I"/>
    <property type="match status" value="1"/>
</dbReference>
<evidence type="ECO:0000313" key="11">
    <source>
        <dbReference type="Proteomes" id="UP000033710"/>
    </source>
</evidence>
<comment type="catalytic activity">
    <reaction evidence="4 8">
        <text>succinate semialdehyde + NADP(+) + H2O = succinate + NADPH + 2 H(+)</text>
        <dbReference type="Rhea" id="RHEA:13213"/>
        <dbReference type="ChEBI" id="CHEBI:15377"/>
        <dbReference type="ChEBI" id="CHEBI:15378"/>
        <dbReference type="ChEBI" id="CHEBI:30031"/>
        <dbReference type="ChEBI" id="CHEBI:57706"/>
        <dbReference type="ChEBI" id="CHEBI:57783"/>
        <dbReference type="ChEBI" id="CHEBI:58349"/>
        <dbReference type="EC" id="1.2.1.16"/>
    </reaction>
</comment>
<reference evidence="10 11" key="1">
    <citation type="journal article" date="2014" name="BMC Genomics">
        <title>Comparative genomics of the major fungal agents of human and animal Sporotrichosis: Sporothrix schenckii and Sporothrix brasiliensis.</title>
        <authorList>
            <person name="Teixeira M.M."/>
            <person name="de Almeida L.G."/>
            <person name="Kubitschek-Barreira P."/>
            <person name="Alves F.L."/>
            <person name="Kioshima E.S."/>
            <person name="Abadio A.K."/>
            <person name="Fernandes L."/>
            <person name="Derengowski L.S."/>
            <person name="Ferreira K.S."/>
            <person name="Souza R.C."/>
            <person name="Ruiz J.C."/>
            <person name="de Andrade N.C."/>
            <person name="Paes H.C."/>
            <person name="Nicola A.M."/>
            <person name="Albuquerque P."/>
            <person name="Gerber A.L."/>
            <person name="Martins V.P."/>
            <person name="Peconick L.D."/>
            <person name="Neto A.V."/>
            <person name="Chaucanez C.B."/>
            <person name="Silva P.A."/>
            <person name="Cunha O.L."/>
            <person name="de Oliveira F.F."/>
            <person name="dos Santos T.C."/>
            <person name="Barros A.L."/>
            <person name="Soares M.A."/>
            <person name="de Oliveira L.M."/>
            <person name="Marini M.M."/>
            <person name="Villalobos-Duno H."/>
            <person name="Cunha M.M."/>
            <person name="de Hoog S."/>
            <person name="da Silveira J.F."/>
            <person name="Henrissat B."/>
            <person name="Nino-Vega G.A."/>
            <person name="Cisalpino P.S."/>
            <person name="Mora-Montes H.M."/>
            <person name="Almeida S.R."/>
            <person name="Stajich J.E."/>
            <person name="Lopes-Bezerra L.M."/>
            <person name="Vasconcelos A.T."/>
            <person name="Felipe M.S."/>
        </authorList>
    </citation>
    <scope>NUCLEOTIDE SEQUENCE [LARGE SCALE GENOMIC DNA]</scope>
    <source>
        <strain evidence="10 11">1099-18</strain>
    </source>
</reference>
<dbReference type="GO" id="GO:0036243">
    <property type="term" value="F:succinate-semialdehyde dehydrogenase (NADP+) activity"/>
    <property type="evidence" value="ECO:0007669"/>
    <property type="project" value="RHEA"/>
</dbReference>
<dbReference type="GO" id="GO:0009450">
    <property type="term" value="P:gamma-aminobutyric acid catabolic process"/>
    <property type="evidence" value="ECO:0007669"/>
    <property type="project" value="UniProtKB-UniPathway"/>
</dbReference>
<dbReference type="InterPro" id="IPR015590">
    <property type="entry name" value="Aldehyde_DH_dom"/>
</dbReference>
<dbReference type="GO" id="GO:0005737">
    <property type="term" value="C:cytoplasm"/>
    <property type="evidence" value="ECO:0007669"/>
    <property type="project" value="TreeGrafter"/>
</dbReference>
<dbReference type="InterPro" id="IPR010102">
    <property type="entry name" value="Succ_semiAld_DH"/>
</dbReference>
<dbReference type="OrthoDB" id="310895at2759"/>
<evidence type="ECO:0000256" key="6">
    <source>
        <dbReference type="PROSITE-ProRule" id="PRU10007"/>
    </source>
</evidence>
<organism evidence="10 11">
    <name type="scientific">Sporothrix schenckii 1099-18</name>
    <dbReference type="NCBI Taxonomy" id="1397361"/>
    <lineage>
        <taxon>Eukaryota</taxon>
        <taxon>Fungi</taxon>
        <taxon>Dikarya</taxon>
        <taxon>Ascomycota</taxon>
        <taxon>Pezizomycotina</taxon>
        <taxon>Sordariomycetes</taxon>
        <taxon>Sordariomycetidae</taxon>
        <taxon>Ophiostomatales</taxon>
        <taxon>Ophiostomataceae</taxon>
        <taxon>Sporothrix</taxon>
    </lineage>
</organism>
<name>A0A0F2M752_SPOSC</name>
<dbReference type="UniPathway" id="UPA00733"/>
<dbReference type="Proteomes" id="UP000033710">
    <property type="component" value="Unassembled WGS sequence"/>
</dbReference>
<comment type="pathway">
    <text evidence="1 8">Amino-acid degradation; 4-aminobutanoate degradation.</text>
</comment>